<evidence type="ECO:0000313" key="2">
    <source>
        <dbReference type="Proteomes" id="UP000525652"/>
    </source>
</evidence>
<keyword evidence="2" id="KW-1185">Reference proteome</keyword>
<organism evidence="1 2">
    <name type="scientific">Puniceicoccus vermicola</name>
    <dbReference type="NCBI Taxonomy" id="388746"/>
    <lineage>
        <taxon>Bacteria</taxon>
        <taxon>Pseudomonadati</taxon>
        <taxon>Verrucomicrobiota</taxon>
        <taxon>Opitutia</taxon>
        <taxon>Puniceicoccales</taxon>
        <taxon>Puniceicoccaceae</taxon>
        <taxon>Puniceicoccus</taxon>
    </lineage>
</organism>
<dbReference type="EMBL" id="JACHVA010000037">
    <property type="protein sequence ID" value="MBC2600806.1"/>
    <property type="molecule type" value="Genomic_DNA"/>
</dbReference>
<comment type="caution">
    <text evidence="1">The sequence shown here is derived from an EMBL/GenBank/DDBJ whole genome shotgun (WGS) entry which is preliminary data.</text>
</comment>
<gene>
    <name evidence="1" type="ORF">H5P30_03315</name>
</gene>
<accession>A0A7X1AVJ9</accession>
<protein>
    <submittedName>
        <fullName evidence="1">Uncharacterized protein</fullName>
    </submittedName>
</protein>
<dbReference type="AlphaFoldDB" id="A0A7X1AVJ9"/>
<evidence type="ECO:0000313" key="1">
    <source>
        <dbReference type="EMBL" id="MBC2600806.1"/>
    </source>
</evidence>
<sequence>MHTLYVGRKKLKKPIPEIVERLNSLDGTVVGLSLLEHTYEEAKDLDTDLPKKKKLRNILLTALAEHSSGYWKGLACDWIKEGFPLDSEICETFENYTRRDRNVIQKKRQEATVKVTSVQLRGVSIFPSDSFEESYTG</sequence>
<dbReference type="RefSeq" id="WP_185691544.1">
    <property type="nucleotide sequence ID" value="NZ_JACHVA010000037.1"/>
</dbReference>
<reference evidence="1 2" key="1">
    <citation type="submission" date="2020-07" db="EMBL/GenBank/DDBJ databases">
        <authorList>
            <person name="Feng X."/>
        </authorList>
    </citation>
    <scope>NUCLEOTIDE SEQUENCE [LARGE SCALE GENOMIC DNA]</scope>
    <source>
        <strain evidence="1 2">JCM14086</strain>
    </source>
</reference>
<proteinExistence type="predicted"/>
<dbReference type="Proteomes" id="UP000525652">
    <property type="component" value="Unassembled WGS sequence"/>
</dbReference>
<name>A0A7X1AVJ9_9BACT</name>